<dbReference type="Pfam" id="PF02653">
    <property type="entry name" value="BPD_transp_2"/>
    <property type="match status" value="1"/>
</dbReference>
<dbReference type="EMBL" id="QMQA01000070">
    <property type="protein sequence ID" value="RLE13900.1"/>
    <property type="molecule type" value="Genomic_DNA"/>
</dbReference>
<proteinExistence type="predicted"/>
<feature type="transmembrane region" description="Helical" evidence="11">
    <location>
        <begin position="69"/>
        <end position="87"/>
    </location>
</feature>
<sequence length="321" mass="33853">MIQVIARSIKRFPEIAAGVSFLVICVVFAILSNRFLTLSTWGEILATGAELGIIAVPVALLMISGNFDLSVGSTYALSGMVFIWALNSGLHPVISLIIAIASGAGVGFFNGTVVLKMHIHSFIVTLGVMMLLRGLLLVWTEGFPASVKGGKAAHPVLFGLLAGRIGRTPLRTSAIWFILTTAVLTFVLFNTRHGNWTFATGGDVESARDEGVLVDRVQLINFVIVGSMAAVSGLLEVGRMFSAFPTLGVGMELETIASAVIGGCLLTGGVGSVFGAFIGALLMSTVRIGLVLAGAPAYWYQAFIGLLVIIAVILRERMIKI</sequence>
<evidence type="ECO:0000313" key="13">
    <source>
        <dbReference type="Proteomes" id="UP000280417"/>
    </source>
</evidence>
<evidence type="ECO:0000256" key="9">
    <source>
        <dbReference type="ARBA" id="ARBA00035611"/>
    </source>
</evidence>
<gene>
    <name evidence="12" type="ORF">DRJ04_03405</name>
</gene>
<dbReference type="PANTHER" id="PTHR32196:SF32">
    <property type="entry name" value="XYLOSE TRANSPORT SYSTEM PERMEASE PROTEIN XYLH"/>
    <property type="match status" value="1"/>
</dbReference>
<evidence type="ECO:0000256" key="1">
    <source>
        <dbReference type="ARBA" id="ARBA00004651"/>
    </source>
</evidence>
<keyword evidence="2" id="KW-0813">Transport</keyword>
<keyword evidence="5" id="KW-0762">Sugar transport</keyword>
<dbReference type="GO" id="GO:0005886">
    <property type="term" value="C:plasma membrane"/>
    <property type="evidence" value="ECO:0007669"/>
    <property type="project" value="UniProtKB-SubCell"/>
</dbReference>
<organism evidence="12 13">
    <name type="scientific">Aerophobetes bacterium</name>
    <dbReference type="NCBI Taxonomy" id="2030807"/>
    <lineage>
        <taxon>Bacteria</taxon>
        <taxon>Candidatus Aerophobota</taxon>
    </lineage>
</organism>
<evidence type="ECO:0000256" key="8">
    <source>
        <dbReference type="ARBA" id="ARBA00023136"/>
    </source>
</evidence>
<feature type="transmembrane region" description="Helical" evidence="11">
    <location>
        <begin position="93"/>
        <end position="115"/>
    </location>
</feature>
<feature type="transmembrane region" description="Helical" evidence="11">
    <location>
        <begin position="174"/>
        <end position="191"/>
    </location>
</feature>
<keyword evidence="7 11" id="KW-1133">Transmembrane helix</keyword>
<feature type="transmembrane region" description="Helical" evidence="11">
    <location>
        <begin position="12"/>
        <end position="32"/>
    </location>
</feature>
<comment type="caution">
    <text evidence="12">The sequence shown here is derived from an EMBL/GenBank/DDBJ whole genome shotgun (WGS) entry which is preliminary data.</text>
</comment>
<accession>A0A662DDQ2</accession>
<feature type="transmembrane region" description="Helical" evidence="11">
    <location>
        <begin position="259"/>
        <end position="285"/>
    </location>
</feature>
<dbReference type="InterPro" id="IPR001851">
    <property type="entry name" value="ABC_transp_permease"/>
</dbReference>
<evidence type="ECO:0000256" key="7">
    <source>
        <dbReference type="ARBA" id="ARBA00022989"/>
    </source>
</evidence>
<dbReference type="AlphaFoldDB" id="A0A662DDQ2"/>
<name>A0A662DDQ2_UNCAE</name>
<dbReference type="Proteomes" id="UP000280417">
    <property type="component" value="Unassembled WGS sequence"/>
</dbReference>
<keyword evidence="8 11" id="KW-0472">Membrane</keyword>
<evidence type="ECO:0000256" key="2">
    <source>
        <dbReference type="ARBA" id="ARBA00022448"/>
    </source>
</evidence>
<comment type="function">
    <text evidence="9">Part of the binding-protein-dependent transport system for D-xylose. Probably responsible for the translocation of the substrate across the membrane.</text>
</comment>
<feature type="transmembrane region" description="Helical" evidence="11">
    <location>
        <begin position="297"/>
        <end position="314"/>
    </location>
</feature>
<evidence type="ECO:0000256" key="4">
    <source>
        <dbReference type="ARBA" id="ARBA00022519"/>
    </source>
</evidence>
<dbReference type="GO" id="GO:0022857">
    <property type="term" value="F:transmembrane transporter activity"/>
    <property type="evidence" value="ECO:0007669"/>
    <property type="project" value="InterPro"/>
</dbReference>
<reference evidence="12 13" key="1">
    <citation type="submission" date="2018-06" db="EMBL/GenBank/DDBJ databases">
        <title>Extensive metabolic versatility and redundancy in microbially diverse, dynamic hydrothermal sediments.</title>
        <authorList>
            <person name="Dombrowski N."/>
            <person name="Teske A."/>
            <person name="Baker B.J."/>
        </authorList>
    </citation>
    <scope>NUCLEOTIDE SEQUENCE [LARGE SCALE GENOMIC DNA]</scope>
    <source>
        <strain evidence="12">B3_G15</strain>
    </source>
</reference>
<keyword evidence="6 11" id="KW-0812">Transmembrane</keyword>
<dbReference type="PANTHER" id="PTHR32196">
    <property type="entry name" value="ABC TRANSPORTER PERMEASE PROTEIN YPHD-RELATED-RELATED"/>
    <property type="match status" value="1"/>
</dbReference>
<evidence type="ECO:0000256" key="5">
    <source>
        <dbReference type="ARBA" id="ARBA00022597"/>
    </source>
</evidence>
<keyword evidence="3" id="KW-1003">Cell membrane</keyword>
<evidence type="ECO:0000256" key="11">
    <source>
        <dbReference type="SAM" id="Phobius"/>
    </source>
</evidence>
<evidence type="ECO:0000313" key="12">
    <source>
        <dbReference type="EMBL" id="RLE13900.1"/>
    </source>
</evidence>
<comment type="subcellular location">
    <subcellularLocation>
        <location evidence="1">Cell membrane</location>
        <topology evidence="1">Multi-pass membrane protein</topology>
    </subcellularLocation>
</comment>
<feature type="transmembrane region" description="Helical" evidence="11">
    <location>
        <begin position="122"/>
        <end position="139"/>
    </location>
</feature>
<evidence type="ECO:0000256" key="10">
    <source>
        <dbReference type="ARBA" id="ARBA00035686"/>
    </source>
</evidence>
<evidence type="ECO:0000256" key="3">
    <source>
        <dbReference type="ARBA" id="ARBA00022475"/>
    </source>
</evidence>
<feature type="transmembrane region" description="Helical" evidence="11">
    <location>
        <begin position="219"/>
        <end position="238"/>
    </location>
</feature>
<evidence type="ECO:0000256" key="6">
    <source>
        <dbReference type="ARBA" id="ARBA00022692"/>
    </source>
</evidence>
<protein>
    <recommendedName>
        <fullName evidence="10">Xylose transport system permease protein XylH</fullName>
    </recommendedName>
</protein>
<feature type="transmembrane region" description="Helical" evidence="11">
    <location>
        <begin position="44"/>
        <end position="62"/>
    </location>
</feature>
<dbReference type="CDD" id="cd06579">
    <property type="entry name" value="TM_PBP1_transp_AraH_like"/>
    <property type="match status" value="1"/>
</dbReference>
<keyword evidence="4" id="KW-0997">Cell inner membrane</keyword>